<keyword evidence="8 15" id="KW-0812">Transmembrane</keyword>
<dbReference type="GO" id="GO:0106073">
    <property type="term" value="F:dolichyl pyrophosphate Glc2Man9GlcNAc2 alpha-1,2-glucosyltransferase activity"/>
    <property type="evidence" value="ECO:0007669"/>
    <property type="project" value="UniProtKB-EC"/>
</dbReference>
<evidence type="ECO:0000256" key="9">
    <source>
        <dbReference type="ARBA" id="ARBA00022824"/>
    </source>
</evidence>
<dbReference type="PANTHER" id="PTHR12989:SF10">
    <property type="entry name" value="DOL-P-GLC:GLC(2)MAN(9)GLCNAC(2)-PP-DOL ALPHA-1,2-GLUCOSYLTRANSFERASE-RELATED"/>
    <property type="match status" value="1"/>
</dbReference>
<reference evidence="16 17" key="1">
    <citation type="journal article" date="2024" name="Front Chem Biol">
        <title>Unveiling the potential of Daldinia eschscholtzii MFLUCC 19-0629 through bioactivity and bioinformatics studies for enhanced sustainable agriculture production.</title>
        <authorList>
            <person name="Brooks S."/>
            <person name="Weaver J.A."/>
            <person name="Klomchit A."/>
            <person name="Alharthi S.A."/>
            <person name="Onlamun T."/>
            <person name="Nurani R."/>
            <person name="Vong T.K."/>
            <person name="Alberti F."/>
            <person name="Greco C."/>
        </authorList>
    </citation>
    <scope>NUCLEOTIDE SEQUENCE [LARGE SCALE GENOMIC DNA]</scope>
    <source>
        <strain evidence="16">MFLUCC 19-0629</strain>
    </source>
</reference>
<comment type="caution">
    <text evidence="16">The sequence shown here is derived from an EMBL/GenBank/DDBJ whole genome shotgun (WGS) entry which is preliminary data.</text>
</comment>
<feature type="transmembrane region" description="Helical" evidence="15">
    <location>
        <begin position="161"/>
        <end position="194"/>
    </location>
</feature>
<dbReference type="EC" id="2.4.1.256" evidence="4"/>
<evidence type="ECO:0000256" key="5">
    <source>
        <dbReference type="ARBA" id="ARBA00018512"/>
    </source>
</evidence>
<dbReference type="AlphaFoldDB" id="A0AAX6MXD0"/>
<feature type="transmembrane region" description="Helical" evidence="15">
    <location>
        <begin position="386"/>
        <end position="409"/>
    </location>
</feature>
<keyword evidence="10 15" id="KW-1133">Transmembrane helix</keyword>
<evidence type="ECO:0000256" key="14">
    <source>
        <dbReference type="ARBA" id="ARBA00048064"/>
    </source>
</evidence>
<dbReference type="GO" id="GO:0005789">
    <property type="term" value="C:endoplasmic reticulum membrane"/>
    <property type="evidence" value="ECO:0007669"/>
    <property type="project" value="UniProtKB-SubCell"/>
</dbReference>
<organism evidence="16 17">
    <name type="scientific">Daldinia eschscholtzii</name>
    <dbReference type="NCBI Taxonomy" id="292717"/>
    <lineage>
        <taxon>Eukaryota</taxon>
        <taxon>Fungi</taxon>
        <taxon>Dikarya</taxon>
        <taxon>Ascomycota</taxon>
        <taxon>Pezizomycotina</taxon>
        <taxon>Sordariomycetes</taxon>
        <taxon>Xylariomycetidae</taxon>
        <taxon>Xylariales</taxon>
        <taxon>Hypoxylaceae</taxon>
        <taxon>Daldinia</taxon>
    </lineage>
</organism>
<gene>
    <name evidence="16" type="ORF">Daesc_000047</name>
</gene>
<evidence type="ECO:0000313" key="17">
    <source>
        <dbReference type="Proteomes" id="UP001369815"/>
    </source>
</evidence>
<evidence type="ECO:0000256" key="11">
    <source>
        <dbReference type="ARBA" id="ARBA00023136"/>
    </source>
</evidence>
<feature type="transmembrane region" description="Helical" evidence="15">
    <location>
        <begin position="430"/>
        <end position="451"/>
    </location>
</feature>
<comment type="function">
    <text evidence="13">Dol-P-Glc:Glc(2)Man(9)GlcNAc(2)-PP-Dol alpha-1,2-glucosyltransferase that operates in the biosynthetic pathway of dolichol-linked oligosaccharides, the glycan precursors employed in protein asparagine (N)-glycosylation. The assembly of dolichol-linked oligosaccharides begins on the cytosolic side of the endoplasmic reticulum membrane and finishes in its lumen. The sequential addition of sugars to dolichol pyrophosphate produces dolichol-linked oligosaccharides containing fourteen sugars, including two GlcNAcs, nine mannoses and three glucoses. Once assembled, the oligosaccharide is transferred from the lipid to nascent proteins by oligosaccharyltransferases. In the lumen of the endoplasmic reticulum, adds the third and last glucose residue from dolichyl phosphate glucose (Dol-P-Glc) onto the lipid-linked oligosaccharide intermediate Glc(2)Man(9)GlcNAc(2)-PP-Dol to produce Glc(3)Man(9)GlcNAc(2)-PP-Dol.</text>
</comment>
<dbReference type="EMBL" id="JBANMG010000001">
    <property type="protein sequence ID" value="KAK6957265.1"/>
    <property type="molecule type" value="Genomic_DNA"/>
</dbReference>
<evidence type="ECO:0000256" key="3">
    <source>
        <dbReference type="ARBA" id="ARBA00010600"/>
    </source>
</evidence>
<evidence type="ECO:0000256" key="8">
    <source>
        <dbReference type="ARBA" id="ARBA00022692"/>
    </source>
</evidence>
<evidence type="ECO:0000256" key="2">
    <source>
        <dbReference type="ARBA" id="ARBA00004922"/>
    </source>
</evidence>
<feature type="transmembrane region" description="Helical" evidence="15">
    <location>
        <begin position="215"/>
        <end position="236"/>
    </location>
</feature>
<evidence type="ECO:0000256" key="13">
    <source>
        <dbReference type="ARBA" id="ARBA00044727"/>
    </source>
</evidence>
<dbReference type="InterPro" id="IPR016900">
    <property type="entry name" value="Alg10"/>
</dbReference>
<feature type="transmembrane region" description="Helical" evidence="15">
    <location>
        <begin position="39"/>
        <end position="57"/>
    </location>
</feature>
<evidence type="ECO:0000256" key="15">
    <source>
        <dbReference type="SAM" id="Phobius"/>
    </source>
</evidence>
<sequence length="605" mass="67306">MALRLDPSSPWVSQLVGYVLLATATYIYAVRTLGSSRTGLGIFLSFILVQLLAYAWLSSVTEHAPTPYLDEVFHVPQAQVYCDGKFDVWDDKITTPPGLYILTILGTRLSKLSCSVYSLREFNVKIISYLAIAAIISRAQLQQLKTGSHSRFSTWYSIDSFWTGINIALFPILFFFSGLYYTDVLSTFVVLLAYINHLGRIRSDNPSVASSIRTILVGLLTLGVRQTNIFWVVVYMGGLEVVHVIKTLCPESTTTPAFKTLSEQISFYVWRYSLGDIHDPSLDIASPIDLILSAISIAIAAVCNLGTIVCRQIWPHLVVLAAFVVFVAWNGGVVLGLAIYVLQVITGSTKPGPASNNNPKKISEPNQSAALKAFNYIGSNHTLHSVLLLAGALVVTTLIVRYNTIIHPFTLADNRHFMFYVFRYTILRTWWLRYALVPVYIICGWLCWLTLQGNPSSSLPCQKRQWILTPFDTKSRALSSPPTSERPSSIASPTIDAATIPPSTSTALILLAAILSLVTAPLVEPRYFILPWVFWRLLVPAQPAFPVSGSGPTSLVSLYLIPLLETVWFLLINAATMYVFITRPFYWRGPDGELLDNGNVQRFMW</sequence>
<keyword evidence="11 15" id="KW-0472">Membrane</keyword>
<evidence type="ECO:0000256" key="10">
    <source>
        <dbReference type="ARBA" id="ARBA00022989"/>
    </source>
</evidence>
<keyword evidence="9" id="KW-0256">Endoplasmic reticulum</keyword>
<evidence type="ECO:0000256" key="1">
    <source>
        <dbReference type="ARBA" id="ARBA00004477"/>
    </source>
</evidence>
<keyword evidence="17" id="KW-1185">Reference proteome</keyword>
<comment type="catalytic activity">
    <reaction evidence="14">
        <text>an alpha-D-Glc-(1-&gt;3)-alpha-D-Glc-(1-&gt;3)-alpha-D-Man-(1-&gt;2)-alpha-D-Man-(1-&gt;2)-alpha-D-Man-(1-&gt;3)-[alpha-D-Man-(1-&gt;2)-alpha-D-Man-(1-&gt;3)-[alpha-D-Man-(1-&gt;2)-alpha-D-Man-(1-&gt;6)]-alpha-D-Man-(1-&gt;6)]-beta-D-Man-(1-&gt;4)-beta-D-GlcNAc-(1-&gt;4)-alpha-D-GlcNAc-diphospho-di-trans,poly-cis-dolichol + a di-trans,poly-cis-dolichyl beta-D-glucosyl phosphate = a alpha-D-Glc-(1-&gt;2)-alpha-D-Glc-(1-&gt;3)-alpha-D-Glc-(1-&gt;3)-alpha-D-Man-(1-&gt;2)-alpha-D-Man-(1-&gt;2)-alpha-D-Man-(1-&gt;3)-[alpha-D-Man-(1-&gt;2)-alpha-D-Man-(1-&gt;3)-[alpha-D-Man-(1-&gt;2)-alpha-D-Man-(1-&gt;6)]-alpha-D-Man-(1-&gt;6)]-beta-D-Man-(1-&gt;4)-beta-D-GlcNAc-(1-&gt;4)-alpha-D-GlcNAc-diphospho-di-trans,poly-cis-dolichol + a di-trans,poly-cis-dolichyl phosphate + H(+)</text>
        <dbReference type="Rhea" id="RHEA:29543"/>
        <dbReference type="Rhea" id="RHEA-COMP:19498"/>
        <dbReference type="Rhea" id="RHEA-COMP:19502"/>
        <dbReference type="Rhea" id="RHEA-COMP:19512"/>
        <dbReference type="Rhea" id="RHEA-COMP:19522"/>
        <dbReference type="ChEBI" id="CHEBI:15378"/>
        <dbReference type="ChEBI" id="CHEBI:57525"/>
        <dbReference type="ChEBI" id="CHEBI:57683"/>
        <dbReference type="ChEBI" id="CHEBI:132522"/>
        <dbReference type="ChEBI" id="CHEBI:132523"/>
        <dbReference type="EC" id="2.4.1.256"/>
    </reaction>
    <physiologicalReaction direction="left-to-right" evidence="14">
        <dbReference type="Rhea" id="RHEA:29544"/>
    </physiologicalReaction>
</comment>
<accession>A0AAX6MXD0</accession>
<name>A0AAX6MXD0_9PEZI</name>
<comment type="subcellular location">
    <subcellularLocation>
        <location evidence="1">Endoplasmic reticulum membrane</location>
        <topology evidence="1">Multi-pass membrane protein</topology>
    </subcellularLocation>
</comment>
<keyword evidence="6" id="KW-0328">Glycosyltransferase</keyword>
<proteinExistence type="inferred from homology"/>
<dbReference type="PANTHER" id="PTHR12989">
    <property type="entry name" value="ALPHA-1,2-GLUCOSYLTRANSFERASE ALG10"/>
    <property type="match status" value="1"/>
</dbReference>
<keyword evidence="7" id="KW-0808">Transferase</keyword>
<protein>
    <recommendedName>
        <fullName evidence="5">Dol-P-Glc:Glc(2)Man(9)GlcNAc(2)-PP-Dol alpha-1,2-glucosyltransferase</fullName>
        <ecNumber evidence="4">2.4.1.256</ecNumber>
    </recommendedName>
    <alternativeName>
        <fullName evidence="12">Asparagine-linked glycosylation protein 10</fullName>
    </alternativeName>
</protein>
<evidence type="ECO:0000313" key="16">
    <source>
        <dbReference type="EMBL" id="KAK6957265.1"/>
    </source>
</evidence>
<comment type="similarity">
    <text evidence="3">Belongs to the ALG10 glucosyltransferase family.</text>
</comment>
<feature type="transmembrane region" description="Helical" evidence="15">
    <location>
        <begin position="317"/>
        <end position="342"/>
    </location>
</feature>
<feature type="transmembrane region" description="Helical" evidence="15">
    <location>
        <begin position="500"/>
        <end position="520"/>
    </location>
</feature>
<dbReference type="Pfam" id="PF04922">
    <property type="entry name" value="DIE2_ALG10"/>
    <property type="match status" value="1"/>
</dbReference>
<evidence type="ECO:0000256" key="7">
    <source>
        <dbReference type="ARBA" id="ARBA00022679"/>
    </source>
</evidence>
<feature type="transmembrane region" description="Helical" evidence="15">
    <location>
        <begin position="12"/>
        <end position="30"/>
    </location>
</feature>
<feature type="transmembrane region" description="Helical" evidence="15">
    <location>
        <begin position="290"/>
        <end position="310"/>
    </location>
</feature>
<comment type="pathway">
    <text evidence="2">Protein modification; protein glycosylation.</text>
</comment>
<dbReference type="Proteomes" id="UP001369815">
    <property type="component" value="Unassembled WGS sequence"/>
</dbReference>
<feature type="transmembrane region" description="Helical" evidence="15">
    <location>
        <begin position="527"/>
        <end position="545"/>
    </location>
</feature>
<feature type="transmembrane region" description="Helical" evidence="15">
    <location>
        <begin position="557"/>
        <end position="581"/>
    </location>
</feature>
<evidence type="ECO:0000256" key="6">
    <source>
        <dbReference type="ARBA" id="ARBA00022676"/>
    </source>
</evidence>
<evidence type="ECO:0000256" key="12">
    <source>
        <dbReference type="ARBA" id="ARBA00032069"/>
    </source>
</evidence>
<dbReference type="GO" id="GO:0006488">
    <property type="term" value="P:dolichol-linked oligosaccharide biosynthetic process"/>
    <property type="evidence" value="ECO:0007669"/>
    <property type="project" value="InterPro"/>
</dbReference>
<evidence type="ECO:0000256" key="4">
    <source>
        <dbReference type="ARBA" id="ARBA00011967"/>
    </source>
</evidence>